<dbReference type="AlphaFoldDB" id="A0A7W6BWI1"/>
<evidence type="ECO:0000256" key="1">
    <source>
        <dbReference type="SAM" id="MobiDB-lite"/>
    </source>
</evidence>
<name>A0A7W6BWI1_9SPHN</name>
<protein>
    <submittedName>
        <fullName evidence="2">Uncharacterized protein</fullName>
    </submittedName>
</protein>
<proteinExistence type="predicted"/>
<dbReference type="EMBL" id="JACIDY010000002">
    <property type="protein sequence ID" value="MBB3939246.1"/>
    <property type="molecule type" value="Genomic_DNA"/>
</dbReference>
<evidence type="ECO:0000313" key="2">
    <source>
        <dbReference type="EMBL" id="MBB3939246.1"/>
    </source>
</evidence>
<keyword evidence="3" id="KW-1185">Reference proteome</keyword>
<gene>
    <name evidence="2" type="ORF">GGR39_000886</name>
</gene>
<comment type="caution">
    <text evidence="2">The sequence shown here is derived from an EMBL/GenBank/DDBJ whole genome shotgun (WGS) entry which is preliminary data.</text>
</comment>
<dbReference type="Proteomes" id="UP000561459">
    <property type="component" value="Unassembled WGS sequence"/>
</dbReference>
<sequence>MKHERKAMVGKLIGGVVLGGLAAGFLTAMAVPTTMQQKADDWRTLIGVKEVKADEMPAIAFEAPPQDLTPVSWMTAQQEYPQPIPATYSPDSATLYDSSADLDLDDDGAIASAEPLPTALIATRDADRKIVVYDSDDAAAASANAASEAAADVRTIESAVAEPAAPASSDTPAPAIVSG</sequence>
<evidence type="ECO:0000313" key="3">
    <source>
        <dbReference type="Proteomes" id="UP000561459"/>
    </source>
</evidence>
<organism evidence="2 3">
    <name type="scientific">Novosphingobium fluoreni</name>
    <dbReference type="NCBI Taxonomy" id="1391222"/>
    <lineage>
        <taxon>Bacteria</taxon>
        <taxon>Pseudomonadati</taxon>
        <taxon>Pseudomonadota</taxon>
        <taxon>Alphaproteobacteria</taxon>
        <taxon>Sphingomonadales</taxon>
        <taxon>Sphingomonadaceae</taxon>
        <taxon>Novosphingobium</taxon>
    </lineage>
</organism>
<accession>A0A7W6BWI1</accession>
<dbReference type="RefSeq" id="WP_183616058.1">
    <property type="nucleotide sequence ID" value="NZ_JACIDY010000002.1"/>
</dbReference>
<reference evidence="2 3" key="1">
    <citation type="submission" date="2020-08" db="EMBL/GenBank/DDBJ databases">
        <title>Genomic Encyclopedia of Type Strains, Phase IV (KMG-IV): sequencing the most valuable type-strain genomes for metagenomic binning, comparative biology and taxonomic classification.</title>
        <authorList>
            <person name="Goeker M."/>
        </authorList>
    </citation>
    <scope>NUCLEOTIDE SEQUENCE [LARGE SCALE GENOMIC DNA]</scope>
    <source>
        <strain evidence="2 3">DSM 27568</strain>
    </source>
</reference>
<feature type="region of interest" description="Disordered" evidence="1">
    <location>
        <begin position="159"/>
        <end position="179"/>
    </location>
</feature>